<keyword evidence="1" id="KW-0732">Signal</keyword>
<proteinExistence type="predicted"/>
<dbReference type="InterPro" id="IPR007055">
    <property type="entry name" value="BON_dom"/>
</dbReference>
<dbReference type="EMBL" id="AP023086">
    <property type="protein sequence ID" value="BCD97008.1"/>
    <property type="molecule type" value="Genomic_DNA"/>
</dbReference>
<accession>A0AAN2BJH8</accession>
<organism evidence="3 4">
    <name type="scientific">Marinagarivorans cellulosilyticus</name>
    <dbReference type="NCBI Taxonomy" id="2721545"/>
    <lineage>
        <taxon>Bacteria</taxon>
        <taxon>Pseudomonadati</taxon>
        <taxon>Pseudomonadota</taxon>
        <taxon>Gammaproteobacteria</taxon>
        <taxon>Cellvibrionales</taxon>
        <taxon>Cellvibrionaceae</taxon>
        <taxon>Marinagarivorans</taxon>
    </lineage>
</organism>
<dbReference type="PROSITE" id="PS50914">
    <property type="entry name" value="BON"/>
    <property type="match status" value="2"/>
</dbReference>
<dbReference type="Pfam" id="PF04972">
    <property type="entry name" value="BON"/>
    <property type="match status" value="2"/>
</dbReference>
<keyword evidence="4" id="KW-1185">Reference proteome</keyword>
<dbReference type="InterPro" id="IPR014004">
    <property type="entry name" value="Transpt-assoc_nodulatn_dom_bac"/>
</dbReference>
<dbReference type="PANTHER" id="PTHR34606:SF15">
    <property type="entry name" value="BON DOMAIN-CONTAINING PROTEIN"/>
    <property type="match status" value="1"/>
</dbReference>
<dbReference type="Proteomes" id="UP001320119">
    <property type="component" value="Chromosome"/>
</dbReference>
<evidence type="ECO:0000313" key="4">
    <source>
        <dbReference type="Proteomes" id="UP001320119"/>
    </source>
</evidence>
<evidence type="ECO:0000259" key="2">
    <source>
        <dbReference type="PROSITE" id="PS50914"/>
    </source>
</evidence>
<sequence>MKFSTNLILPLTFSSILAASTALAGDEMENTAENIEKKTEHTYHDAKKTTKDTYKNVKEGTKDAWADVKEGSKNIWENTQDAYNDGVISGKLETALILNEHLNPFEIDIEVEGKKVILEGEVDSEIEKDLAENIAEGIKGVSSVDNRITVDENSDNKREKMSESKDRDFSQYVADASTTASIKTELIANDSVSGLSIDVDTFKDRVVLSGEVNTKAQKSLAEQIVKKRENVTQVINNLTVNS</sequence>
<feature type="signal peptide" evidence="1">
    <location>
        <begin position="1"/>
        <end position="24"/>
    </location>
</feature>
<name>A0AAN2BJH8_9GAMM</name>
<feature type="domain" description="BON" evidence="2">
    <location>
        <begin position="174"/>
        <end position="242"/>
    </location>
</feature>
<dbReference type="SMART" id="SM00749">
    <property type="entry name" value="BON"/>
    <property type="match status" value="2"/>
</dbReference>
<dbReference type="Gene3D" id="3.30.1340.30">
    <property type="match status" value="2"/>
</dbReference>
<reference evidence="3 4" key="1">
    <citation type="journal article" date="2022" name="IScience">
        <title>An ultrasensitive nanofiber-based assay for enzymatic hydrolysis and deep-sea microbial degradation of cellulose.</title>
        <authorList>
            <person name="Tsudome M."/>
            <person name="Tachioka M."/>
            <person name="Miyazaki M."/>
            <person name="Uchimura K."/>
            <person name="Tsuda M."/>
            <person name="Takaki Y."/>
            <person name="Deguchi S."/>
        </authorList>
    </citation>
    <scope>NUCLEOTIDE SEQUENCE [LARGE SCALE GENOMIC DNA]</scope>
    <source>
        <strain evidence="3 4">GE09</strain>
    </source>
</reference>
<feature type="chain" id="PRO_5042909962" description="BON domain-containing protein" evidence="1">
    <location>
        <begin position="25"/>
        <end position="242"/>
    </location>
</feature>
<evidence type="ECO:0000256" key="1">
    <source>
        <dbReference type="SAM" id="SignalP"/>
    </source>
</evidence>
<gene>
    <name evidence="3" type="ORF">MARGE09_P1208</name>
</gene>
<protein>
    <recommendedName>
        <fullName evidence="2">BON domain-containing protein</fullName>
    </recommendedName>
</protein>
<evidence type="ECO:0000313" key="3">
    <source>
        <dbReference type="EMBL" id="BCD97008.1"/>
    </source>
</evidence>
<dbReference type="KEGG" id="marq:MARGE09_P1208"/>
<feature type="domain" description="BON" evidence="2">
    <location>
        <begin position="84"/>
        <end position="152"/>
    </location>
</feature>
<dbReference type="RefSeq" id="WP_236986486.1">
    <property type="nucleotide sequence ID" value="NZ_AP023086.1"/>
</dbReference>
<dbReference type="AlphaFoldDB" id="A0AAN2BJH8"/>
<dbReference type="PANTHER" id="PTHR34606">
    <property type="entry name" value="BON DOMAIN-CONTAINING PROTEIN"/>
    <property type="match status" value="1"/>
</dbReference>
<dbReference type="Gene3D" id="1.20.120.20">
    <property type="entry name" value="Apolipoprotein"/>
    <property type="match status" value="1"/>
</dbReference>
<dbReference type="InterPro" id="IPR051686">
    <property type="entry name" value="Lipoprotein_DolP"/>
</dbReference>